<dbReference type="CDD" id="cd07377">
    <property type="entry name" value="WHTH_GntR"/>
    <property type="match status" value="1"/>
</dbReference>
<keyword evidence="5" id="KW-0804">Transcription</keyword>
<dbReference type="GO" id="GO:0008483">
    <property type="term" value="F:transaminase activity"/>
    <property type="evidence" value="ECO:0007669"/>
    <property type="project" value="UniProtKB-KW"/>
</dbReference>
<evidence type="ECO:0000256" key="5">
    <source>
        <dbReference type="ARBA" id="ARBA00023163"/>
    </source>
</evidence>
<dbReference type="InterPro" id="IPR015424">
    <property type="entry name" value="PyrdxlP-dep_Trfase"/>
</dbReference>
<dbReference type="PANTHER" id="PTHR46577">
    <property type="entry name" value="HTH-TYPE TRANSCRIPTIONAL REGULATORY PROTEIN GABR"/>
    <property type="match status" value="1"/>
</dbReference>
<dbReference type="SUPFAM" id="SSF53383">
    <property type="entry name" value="PLP-dependent transferases"/>
    <property type="match status" value="1"/>
</dbReference>
<evidence type="ECO:0000259" key="6">
    <source>
        <dbReference type="PROSITE" id="PS50949"/>
    </source>
</evidence>
<gene>
    <name evidence="7" type="ORF">DRB17_08950</name>
</gene>
<dbReference type="CDD" id="cd00609">
    <property type="entry name" value="AAT_like"/>
    <property type="match status" value="1"/>
</dbReference>
<comment type="caution">
    <text evidence="7">The sequence shown here is derived from an EMBL/GenBank/DDBJ whole genome shotgun (WGS) entry which is preliminary data.</text>
</comment>
<evidence type="ECO:0000313" key="8">
    <source>
        <dbReference type="Proteomes" id="UP000253941"/>
    </source>
</evidence>
<dbReference type="Pfam" id="PF00155">
    <property type="entry name" value="Aminotran_1_2"/>
    <property type="match status" value="1"/>
</dbReference>
<keyword evidence="2" id="KW-0663">Pyridoxal phosphate</keyword>
<evidence type="ECO:0000313" key="7">
    <source>
        <dbReference type="EMBL" id="RDD62342.1"/>
    </source>
</evidence>
<protein>
    <submittedName>
        <fullName evidence="7">PLP-dependent aminotransferase family protein</fullName>
    </submittedName>
</protein>
<keyword evidence="3" id="KW-0805">Transcription regulation</keyword>
<dbReference type="Gene3D" id="1.10.10.10">
    <property type="entry name" value="Winged helix-like DNA-binding domain superfamily/Winged helix DNA-binding domain"/>
    <property type="match status" value="1"/>
</dbReference>
<dbReference type="InterPro" id="IPR000524">
    <property type="entry name" value="Tscrpt_reg_HTH_GntR"/>
</dbReference>
<dbReference type="PANTHER" id="PTHR46577:SF1">
    <property type="entry name" value="HTH-TYPE TRANSCRIPTIONAL REGULATORY PROTEIN GABR"/>
    <property type="match status" value="1"/>
</dbReference>
<proteinExistence type="inferred from homology"/>
<dbReference type="Gene3D" id="3.90.1150.10">
    <property type="entry name" value="Aspartate Aminotransferase, domain 1"/>
    <property type="match status" value="1"/>
</dbReference>
<dbReference type="InterPro" id="IPR015422">
    <property type="entry name" value="PyrdxlP-dep_Trfase_small"/>
</dbReference>
<organism evidence="7 8">
    <name type="scientific">Ferruginivarius sediminum</name>
    <dbReference type="NCBI Taxonomy" id="2661937"/>
    <lineage>
        <taxon>Bacteria</taxon>
        <taxon>Pseudomonadati</taxon>
        <taxon>Pseudomonadota</taxon>
        <taxon>Alphaproteobacteria</taxon>
        <taxon>Rhodospirillales</taxon>
        <taxon>Rhodospirillaceae</taxon>
        <taxon>Ferruginivarius</taxon>
    </lineage>
</organism>
<dbReference type="InterPro" id="IPR051446">
    <property type="entry name" value="HTH_trans_reg/aminotransferase"/>
</dbReference>
<dbReference type="Proteomes" id="UP000253941">
    <property type="component" value="Unassembled WGS sequence"/>
</dbReference>
<evidence type="ECO:0000256" key="1">
    <source>
        <dbReference type="ARBA" id="ARBA00005384"/>
    </source>
</evidence>
<keyword evidence="8" id="KW-1185">Reference proteome</keyword>
<dbReference type="GO" id="GO:0003677">
    <property type="term" value="F:DNA binding"/>
    <property type="evidence" value="ECO:0007669"/>
    <property type="project" value="UniProtKB-KW"/>
</dbReference>
<keyword evidence="7" id="KW-0032">Aminotransferase</keyword>
<sequence>MWVPDISKIDGPRYLALASAIAEAIDSGELGAGAQLPPQRDLAEQLNVTVGTVGRAYNIVKKRQLVTGEVGRGTFVRDIADNDERPNFLPERMPGTIDFACYRSPVEGLSEALSSALAEVAERAVLLPIHKYPPAAGFLSHRTAGATWIRRTGLDVPPERIIVCGGAQQAIQLSLAALATPGETILTETLTYSGVKSLGALLNLPLAGVAIDEQGIVPERLEAAIAETGGRILYLQPTVHNPTAAVMPEERRRRIADIARRHELILIEDDAGVSALTDRPLPIAHFAPERTIYITSLSKSISPAFRVAFIATPARLVERMSNTLHGLTLAASPLTMEVASVMISSGTADEIARNNLAELKKRHTAALRGLKGWDAASHPAAFFIWVNLPEHWTAAGFDEATRREGLSLVPADNFTVGDAVPARGVRISINPGQKEGMLESGIETLTRMMRDRPQPRPPVV</sequence>
<dbReference type="GO" id="GO:0030170">
    <property type="term" value="F:pyridoxal phosphate binding"/>
    <property type="evidence" value="ECO:0007669"/>
    <property type="project" value="InterPro"/>
</dbReference>
<dbReference type="GO" id="GO:0003700">
    <property type="term" value="F:DNA-binding transcription factor activity"/>
    <property type="evidence" value="ECO:0007669"/>
    <property type="project" value="InterPro"/>
</dbReference>
<evidence type="ECO:0000256" key="3">
    <source>
        <dbReference type="ARBA" id="ARBA00023015"/>
    </source>
</evidence>
<dbReference type="SUPFAM" id="SSF46785">
    <property type="entry name" value="Winged helix' DNA-binding domain"/>
    <property type="match status" value="1"/>
</dbReference>
<evidence type="ECO:0000256" key="2">
    <source>
        <dbReference type="ARBA" id="ARBA00022898"/>
    </source>
</evidence>
<dbReference type="PROSITE" id="PS50949">
    <property type="entry name" value="HTH_GNTR"/>
    <property type="match status" value="1"/>
</dbReference>
<dbReference type="SMART" id="SM00345">
    <property type="entry name" value="HTH_GNTR"/>
    <property type="match status" value="1"/>
</dbReference>
<evidence type="ECO:0000256" key="4">
    <source>
        <dbReference type="ARBA" id="ARBA00023125"/>
    </source>
</evidence>
<dbReference type="InterPro" id="IPR004839">
    <property type="entry name" value="Aminotransferase_I/II_large"/>
</dbReference>
<dbReference type="Pfam" id="PF00392">
    <property type="entry name" value="GntR"/>
    <property type="match status" value="1"/>
</dbReference>
<dbReference type="RefSeq" id="WP_114581854.1">
    <property type="nucleotide sequence ID" value="NZ_QPMH01000006.1"/>
</dbReference>
<reference evidence="7 8" key="1">
    <citation type="submission" date="2018-07" db="EMBL/GenBank/DDBJ databases">
        <title>Venubactetium sediminum gen. nov., sp. nov., isolated from a marine solar saltern.</title>
        <authorList>
            <person name="Wang S."/>
        </authorList>
    </citation>
    <scope>NUCLEOTIDE SEQUENCE [LARGE SCALE GENOMIC DNA]</scope>
    <source>
        <strain evidence="7 8">WD2A32</strain>
    </source>
</reference>
<dbReference type="InterPro" id="IPR036388">
    <property type="entry name" value="WH-like_DNA-bd_sf"/>
</dbReference>
<accession>A0A369TBW9</accession>
<comment type="similarity">
    <text evidence="1">In the C-terminal section; belongs to the class-I pyridoxal-phosphate-dependent aminotransferase family.</text>
</comment>
<dbReference type="EMBL" id="QPMH01000006">
    <property type="protein sequence ID" value="RDD62342.1"/>
    <property type="molecule type" value="Genomic_DNA"/>
</dbReference>
<dbReference type="InterPro" id="IPR036390">
    <property type="entry name" value="WH_DNA-bd_sf"/>
</dbReference>
<feature type="domain" description="HTH gntR-type" evidence="6">
    <location>
        <begin position="11"/>
        <end position="79"/>
    </location>
</feature>
<dbReference type="InterPro" id="IPR015421">
    <property type="entry name" value="PyrdxlP-dep_Trfase_major"/>
</dbReference>
<keyword evidence="4" id="KW-0238">DNA-binding</keyword>
<name>A0A369TBW9_9PROT</name>
<dbReference type="AlphaFoldDB" id="A0A369TBW9"/>
<dbReference type="Gene3D" id="3.40.640.10">
    <property type="entry name" value="Type I PLP-dependent aspartate aminotransferase-like (Major domain)"/>
    <property type="match status" value="1"/>
</dbReference>
<keyword evidence="7" id="KW-0808">Transferase</keyword>